<accession>A0A5M6C0F5</accession>
<dbReference type="GeneID" id="43589918"/>
<dbReference type="RefSeq" id="XP_031860013.1">
    <property type="nucleotide sequence ID" value="XM_032005766.1"/>
</dbReference>
<feature type="compositionally biased region" description="Polar residues" evidence="1">
    <location>
        <begin position="1"/>
        <end position="10"/>
    </location>
</feature>
<feature type="region of interest" description="Disordered" evidence="1">
    <location>
        <begin position="1"/>
        <end position="68"/>
    </location>
</feature>
<evidence type="ECO:0000313" key="3">
    <source>
        <dbReference type="Proteomes" id="UP000322225"/>
    </source>
</evidence>
<evidence type="ECO:0000313" key="2">
    <source>
        <dbReference type="EMBL" id="WWD19019.1"/>
    </source>
</evidence>
<evidence type="ECO:0000256" key="1">
    <source>
        <dbReference type="SAM" id="MobiDB-lite"/>
    </source>
</evidence>
<feature type="compositionally biased region" description="Low complexity" evidence="1">
    <location>
        <begin position="17"/>
        <end position="26"/>
    </location>
</feature>
<organism evidence="2 3">
    <name type="scientific">Kwoniella shandongensis</name>
    <dbReference type="NCBI Taxonomy" id="1734106"/>
    <lineage>
        <taxon>Eukaryota</taxon>
        <taxon>Fungi</taxon>
        <taxon>Dikarya</taxon>
        <taxon>Basidiomycota</taxon>
        <taxon>Agaricomycotina</taxon>
        <taxon>Tremellomycetes</taxon>
        <taxon>Tremellales</taxon>
        <taxon>Cryptococcaceae</taxon>
        <taxon>Kwoniella</taxon>
    </lineage>
</organism>
<dbReference type="OrthoDB" id="3345971at2759"/>
<feature type="region of interest" description="Disordered" evidence="1">
    <location>
        <begin position="619"/>
        <end position="645"/>
    </location>
</feature>
<feature type="region of interest" description="Disordered" evidence="1">
    <location>
        <begin position="305"/>
        <end position="341"/>
    </location>
</feature>
<feature type="compositionally biased region" description="Basic and acidic residues" evidence="1">
    <location>
        <begin position="630"/>
        <end position="645"/>
    </location>
</feature>
<dbReference type="Proteomes" id="UP000322225">
    <property type="component" value="Chromosome 6"/>
</dbReference>
<reference evidence="2" key="2">
    <citation type="submission" date="2024-01" db="EMBL/GenBank/DDBJ databases">
        <title>Comparative genomics of Cryptococcus and Kwoniella reveals pathogenesis evolution and contrasting modes of karyotype evolution via chromosome fusion or intercentromeric recombination.</title>
        <authorList>
            <person name="Coelho M.A."/>
            <person name="David-Palma M."/>
            <person name="Shea T."/>
            <person name="Bowers K."/>
            <person name="McGinley-Smith S."/>
            <person name="Mohammad A.W."/>
            <person name="Gnirke A."/>
            <person name="Yurkov A.M."/>
            <person name="Nowrousian M."/>
            <person name="Sun S."/>
            <person name="Cuomo C.A."/>
            <person name="Heitman J."/>
        </authorList>
    </citation>
    <scope>NUCLEOTIDE SEQUENCE</scope>
    <source>
        <strain evidence="2">CBS 12478</strain>
    </source>
</reference>
<sequence length="645" mass="69789">MSRRSSSPATNHRGATPNSPRGRGSSPRPPPSYARSSLDRSPSVNPLILDERPRVPPPIYLRSSSPQPQSAKGFLKIHVPAWGVNLVRPPRTLELHPLEHGGAEREPPCEDTVLSGALEVIMKERRRVQAISVGIQSVCRLFMGQRGWEEDGIFERGVEVLSGDAEGIWLEKGSQSFSFSLLLPATLATTDFHQFGRVSYILTARVEGIPASTSFSSIFKASSTPNLNPDIPNVGDFERVIARSDKLATSNSGGLGANRAANASRESVLGLGNMSLEDPNDGASAIAVGEGSPSLSGLYTRRQSMDIGTSPRVPPLSLSPSEENDRQSVSSPKDRTEKSGWLKGDLSASKHMIVHAVPSSSGGVSTLDLRKEGFVNGIGTWRFSATSDVFGISSVILLSITLPAPSPSATIFLTRLVLVQNYKITSPRTPNSPPVVPEAPRNHVLYQVGRPHKPGDRFPGRNIDCLWRGPEAGGNGNMEEGWKIRAVARMPNHDKIRPSTNEGTITPIRVWHDLLFQVFYSLDQEDVSGKKIDGPGELRMMSVKMPIQVPSCCCTLNALSLPTYETAHRSPQEDIDAILSSPVTSKQCMCGATFAELGEAAMKRLQVAEQDELECTMRGRANEAAAAAGSKEEEAARERDRPSED</sequence>
<keyword evidence="3" id="KW-1185">Reference proteome</keyword>
<protein>
    <submittedName>
        <fullName evidence="2">Uncharacterized protein</fullName>
    </submittedName>
</protein>
<gene>
    <name evidence="2" type="ORF">CI109_103476</name>
</gene>
<proteinExistence type="predicted"/>
<dbReference type="AlphaFoldDB" id="A0A5M6C0F5"/>
<dbReference type="KEGG" id="ksn:43589918"/>
<reference evidence="2" key="1">
    <citation type="submission" date="2017-08" db="EMBL/GenBank/DDBJ databases">
        <authorList>
            <person name="Cuomo C."/>
            <person name="Billmyre B."/>
            <person name="Heitman J."/>
        </authorList>
    </citation>
    <scope>NUCLEOTIDE SEQUENCE</scope>
    <source>
        <strain evidence="2">CBS 12478</strain>
    </source>
</reference>
<dbReference type="EMBL" id="CP144056">
    <property type="protein sequence ID" value="WWD19019.1"/>
    <property type="molecule type" value="Genomic_DNA"/>
</dbReference>
<name>A0A5M6C0F5_9TREE</name>